<evidence type="ECO:0000256" key="11">
    <source>
        <dbReference type="ARBA" id="ARBA00023136"/>
    </source>
</evidence>
<dbReference type="EMBL" id="JACRST010000012">
    <property type="protein sequence ID" value="MBC8547011.1"/>
    <property type="molecule type" value="Genomic_DNA"/>
</dbReference>
<dbReference type="Proteomes" id="UP000653127">
    <property type="component" value="Unassembled WGS sequence"/>
</dbReference>
<comment type="similarity">
    <text evidence="3">Belongs to the multi antimicrobial extrusion (MATE) (TC 2.A.66.1) family.</text>
</comment>
<comment type="subcellular location">
    <subcellularLocation>
        <location evidence="2">Cell membrane</location>
        <topology evidence="2">Multi-pass membrane protein</topology>
    </subcellularLocation>
</comment>
<evidence type="ECO:0000256" key="1">
    <source>
        <dbReference type="ARBA" id="ARBA00003408"/>
    </source>
</evidence>
<keyword evidence="5" id="KW-0813">Transport</keyword>
<feature type="transmembrane region" description="Helical" evidence="13">
    <location>
        <begin position="136"/>
        <end position="154"/>
    </location>
</feature>
<keyword evidence="10" id="KW-0406">Ion transport</keyword>
<keyword evidence="11 13" id="KW-0472">Membrane</keyword>
<feature type="transmembrane region" description="Helical" evidence="13">
    <location>
        <begin position="98"/>
        <end position="116"/>
    </location>
</feature>
<proteinExistence type="inferred from homology"/>
<organism evidence="14 15">
    <name type="scientific">Ligaoa zhengdingensis</name>
    <dbReference type="NCBI Taxonomy" id="2763658"/>
    <lineage>
        <taxon>Bacteria</taxon>
        <taxon>Bacillati</taxon>
        <taxon>Bacillota</taxon>
        <taxon>Clostridia</taxon>
        <taxon>Eubacteriales</taxon>
        <taxon>Oscillospiraceae</taxon>
        <taxon>Ligaoa</taxon>
    </lineage>
</organism>
<comment type="function">
    <text evidence="1">Multidrug efflux pump.</text>
</comment>
<keyword evidence="15" id="KW-1185">Reference proteome</keyword>
<evidence type="ECO:0000256" key="9">
    <source>
        <dbReference type="ARBA" id="ARBA00022989"/>
    </source>
</evidence>
<keyword evidence="8 13" id="KW-0812">Transmembrane</keyword>
<feature type="transmembrane region" description="Helical" evidence="13">
    <location>
        <begin position="49"/>
        <end position="78"/>
    </location>
</feature>
<evidence type="ECO:0000313" key="14">
    <source>
        <dbReference type="EMBL" id="MBC8547011.1"/>
    </source>
</evidence>
<reference evidence="14" key="1">
    <citation type="submission" date="2020-08" db="EMBL/GenBank/DDBJ databases">
        <title>Genome public.</title>
        <authorList>
            <person name="Liu C."/>
            <person name="Sun Q."/>
        </authorList>
    </citation>
    <scope>NUCLEOTIDE SEQUENCE</scope>
    <source>
        <strain evidence="14">NSJ-31</strain>
    </source>
</reference>
<feature type="transmembrane region" description="Helical" evidence="13">
    <location>
        <begin position="194"/>
        <end position="215"/>
    </location>
</feature>
<protein>
    <recommendedName>
        <fullName evidence="4">Probable multidrug resistance protein NorM</fullName>
    </recommendedName>
    <alternativeName>
        <fullName evidence="12">Multidrug-efflux transporter</fullName>
    </alternativeName>
</protein>
<dbReference type="AlphaFoldDB" id="A0A926I583"/>
<evidence type="ECO:0000256" key="6">
    <source>
        <dbReference type="ARBA" id="ARBA00022449"/>
    </source>
</evidence>
<keyword evidence="6" id="KW-0050">Antiport</keyword>
<sequence>MNKAVDFTKGNPLSLIARFSVPIFIGYLFQQVYSLVDRIIVGQLVGADAFSAVGSTTAITSMFMSMCIGASSGAGVIVSQYYGARDEKNTAKAISNGAYVNIAVAIVMTIIALVTIRPILTLLQTPAELMDDAASYMLIYMAGLIAVSAYYVPFSIMQALGDSTTPLIFLIVCSVLNVVLDLLFVGPLQMGVNGAAIATVLAQCISAVFCIVYAFRKMPIMKLAVKHAAIDWKIIKETVRIGLPTGLQFALIYLSSVILQRTVNRFGATVIGAFAATTQVEILIQQIYSTLGTTMATYAAQNIGAKKPKRIREALRTVLFLCAGVSVLWLICALLGGNIIMGVFVDDSAMTGIAATGARITAVFFMAFGVTTVLRRLLAGVGDSAFTLTSGIVEIAARIILGFSLTAIPALGMWGIWLTTGFTWLATAIYAIWRYRRNCLKILGA</sequence>
<dbReference type="GO" id="GO:0042910">
    <property type="term" value="F:xenobiotic transmembrane transporter activity"/>
    <property type="evidence" value="ECO:0007669"/>
    <property type="project" value="InterPro"/>
</dbReference>
<dbReference type="PANTHER" id="PTHR43298:SF2">
    <property type="entry name" value="FMN_FAD EXPORTER YEEO-RELATED"/>
    <property type="match status" value="1"/>
</dbReference>
<dbReference type="Pfam" id="PF01554">
    <property type="entry name" value="MatE"/>
    <property type="match status" value="2"/>
</dbReference>
<feature type="transmembrane region" description="Helical" evidence="13">
    <location>
        <begin position="414"/>
        <end position="433"/>
    </location>
</feature>
<evidence type="ECO:0000256" key="13">
    <source>
        <dbReference type="SAM" id="Phobius"/>
    </source>
</evidence>
<dbReference type="GO" id="GO:0006811">
    <property type="term" value="P:monoatomic ion transport"/>
    <property type="evidence" value="ECO:0007669"/>
    <property type="project" value="UniProtKB-KW"/>
</dbReference>
<evidence type="ECO:0000256" key="4">
    <source>
        <dbReference type="ARBA" id="ARBA00020268"/>
    </source>
</evidence>
<evidence type="ECO:0000256" key="3">
    <source>
        <dbReference type="ARBA" id="ARBA00010199"/>
    </source>
</evidence>
<evidence type="ECO:0000313" key="15">
    <source>
        <dbReference type="Proteomes" id="UP000653127"/>
    </source>
</evidence>
<evidence type="ECO:0000256" key="12">
    <source>
        <dbReference type="ARBA" id="ARBA00031636"/>
    </source>
</evidence>
<feature type="transmembrane region" description="Helical" evidence="13">
    <location>
        <begin position="353"/>
        <end position="374"/>
    </location>
</feature>
<gene>
    <name evidence="14" type="ORF">H8711_08710</name>
</gene>
<dbReference type="RefSeq" id="WP_249283083.1">
    <property type="nucleotide sequence ID" value="NZ_JACRST010000012.1"/>
</dbReference>
<dbReference type="GO" id="GO:0005886">
    <property type="term" value="C:plasma membrane"/>
    <property type="evidence" value="ECO:0007669"/>
    <property type="project" value="UniProtKB-SubCell"/>
</dbReference>
<dbReference type="NCBIfam" id="TIGR00797">
    <property type="entry name" value="matE"/>
    <property type="match status" value="1"/>
</dbReference>
<dbReference type="InterPro" id="IPR050222">
    <property type="entry name" value="MATE_MdtK"/>
</dbReference>
<dbReference type="InterPro" id="IPR048279">
    <property type="entry name" value="MdtK-like"/>
</dbReference>
<evidence type="ECO:0000256" key="10">
    <source>
        <dbReference type="ARBA" id="ARBA00023065"/>
    </source>
</evidence>
<accession>A0A926I583</accession>
<dbReference type="PIRSF" id="PIRSF006603">
    <property type="entry name" value="DinF"/>
    <property type="match status" value="1"/>
</dbReference>
<dbReference type="PANTHER" id="PTHR43298">
    <property type="entry name" value="MULTIDRUG RESISTANCE PROTEIN NORM-RELATED"/>
    <property type="match status" value="1"/>
</dbReference>
<name>A0A926I583_9FIRM</name>
<keyword evidence="7" id="KW-1003">Cell membrane</keyword>
<keyword evidence="9 13" id="KW-1133">Transmembrane helix</keyword>
<dbReference type="GO" id="GO:0015297">
    <property type="term" value="F:antiporter activity"/>
    <property type="evidence" value="ECO:0007669"/>
    <property type="project" value="UniProtKB-KW"/>
</dbReference>
<dbReference type="CDD" id="cd13138">
    <property type="entry name" value="MATE_yoeA_like"/>
    <property type="match status" value="1"/>
</dbReference>
<evidence type="ECO:0000256" key="5">
    <source>
        <dbReference type="ARBA" id="ARBA00022448"/>
    </source>
</evidence>
<evidence type="ECO:0000256" key="2">
    <source>
        <dbReference type="ARBA" id="ARBA00004651"/>
    </source>
</evidence>
<evidence type="ECO:0000256" key="7">
    <source>
        <dbReference type="ARBA" id="ARBA00022475"/>
    </source>
</evidence>
<comment type="caution">
    <text evidence="14">The sequence shown here is derived from an EMBL/GenBank/DDBJ whole genome shotgun (WGS) entry which is preliminary data.</text>
</comment>
<feature type="transmembrane region" description="Helical" evidence="13">
    <location>
        <begin position="386"/>
        <end position="408"/>
    </location>
</feature>
<feature type="transmembrane region" description="Helical" evidence="13">
    <location>
        <begin position="166"/>
        <end position="188"/>
    </location>
</feature>
<evidence type="ECO:0000256" key="8">
    <source>
        <dbReference type="ARBA" id="ARBA00022692"/>
    </source>
</evidence>
<feature type="transmembrane region" description="Helical" evidence="13">
    <location>
        <begin position="318"/>
        <end position="341"/>
    </location>
</feature>
<dbReference type="InterPro" id="IPR002528">
    <property type="entry name" value="MATE_fam"/>
</dbReference>